<dbReference type="EMBL" id="SNXY01000006">
    <property type="protein sequence ID" value="TDP87070.1"/>
    <property type="molecule type" value="Genomic_DNA"/>
</dbReference>
<keyword evidence="3" id="KW-1185">Reference proteome</keyword>
<evidence type="ECO:0000313" key="3">
    <source>
        <dbReference type="Proteomes" id="UP000294547"/>
    </source>
</evidence>
<accession>A0A4R6RKP4</accession>
<dbReference type="RefSeq" id="WP_126536087.1">
    <property type="nucleotide sequence ID" value="NZ_BSPM01000008.1"/>
</dbReference>
<organism evidence="2 3">
    <name type="scientific">Oharaeibacter diazotrophicus</name>
    <dbReference type="NCBI Taxonomy" id="1920512"/>
    <lineage>
        <taxon>Bacteria</taxon>
        <taxon>Pseudomonadati</taxon>
        <taxon>Pseudomonadota</taxon>
        <taxon>Alphaproteobacteria</taxon>
        <taxon>Hyphomicrobiales</taxon>
        <taxon>Pleomorphomonadaceae</taxon>
        <taxon>Oharaeibacter</taxon>
    </lineage>
</organism>
<name>A0A4R6RKP4_9HYPH</name>
<dbReference type="Proteomes" id="UP000294547">
    <property type="component" value="Unassembled WGS sequence"/>
</dbReference>
<protein>
    <submittedName>
        <fullName evidence="2">Uncharacterized protein</fullName>
    </submittedName>
</protein>
<reference evidence="2 3" key="1">
    <citation type="submission" date="2019-03" db="EMBL/GenBank/DDBJ databases">
        <title>Genomic Encyclopedia of Type Strains, Phase IV (KMG-IV): sequencing the most valuable type-strain genomes for metagenomic binning, comparative biology and taxonomic classification.</title>
        <authorList>
            <person name="Goeker M."/>
        </authorList>
    </citation>
    <scope>NUCLEOTIDE SEQUENCE [LARGE SCALE GENOMIC DNA]</scope>
    <source>
        <strain evidence="2 3">DSM 102969</strain>
    </source>
</reference>
<feature type="transmembrane region" description="Helical" evidence="1">
    <location>
        <begin position="23"/>
        <end position="53"/>
    </location>
</feature>
<evidence type="ECO:0000256" key="1">
    <source>
        <dbReference type="SAM" id="Phobius"/>
    </source>
</evidence>
<gene>
    <name evidence="2" type="ORF">EDD54_0955</name>
</gene>
<keyword evidence="1" id="KW-1133">Transmembrane helix</keyword>
<dbReference type="AlphaFoldDB" id="A0A4R6RKP4"/>
<keyword evidence="1" id="KW-0812">Transmembrane</keyword>
<proteinExistence type="predicted"/>
<keyword evidence="1" id="KW-0472">Membrane</keyword>
<sequence>MPRIKVADREIALPRSRAARMTLGWGLILLGFLGFLPILGFWMVPAGAAVLSVDMPVMRRLRRRTELWTARRLAAWRADRSGTPPDPIDGRRPE</sequence>
<comment type="caution">
    <text evidence="2">The sequence shown here is derived from an EMBL/GenBank/DDBJ whole genome shotgun (WGS) entry which is preliminary data.</text>
</comment>
<evidence type="ECO:0000313" key="2">
    <source>
        <dbReference type="EMBL" id="TDP87070.1"/>
    </source>
</evidence>